<sequence>MVPTGRRIKSRQRDKRYFLATKGFGGLLKPSFTDQVVF</sequence>
<name>A0A2Z5ZFZ0_9PROT</name>
<organism evidence="1 2">
    <name type="scientific">Acetobacter orientalis</name>
    <dbReference type="NCBI Taxonomy" id="146474"/>
    <lineage>
        <taxon>Bacteria</taxon>
        <taxon>Pseudomonadati</taxon>
        <taxon>Pseudomonadota</taxon>
        <taxon>Alphaproteobacteria</taxon>
        <taxon>Acetobacterales</taxon>
        <taxon>Acetobacteraceae</taxon>
        <taxon>Acetobacter</taxon>
    </lineage>
</organism>
<dbReference type="KEGG" id="aot:AcetOri_orf01359"/>
<dbReference type="AlphaFoldDB" id="A0A2Z5ZFZ0"/>
<accession>A0A2Z5ZFZ0</accession>
<evidence type="ECO:0000313" key="2">
    <source>
        <dbReference type="Proteomes" id="UP000270034"/>
    </source>
</evidence>
<evidence type="ECO:0000313" key="1">
    <source>
        <dbReference type="EMBL" id="BBC79275.1"/>
    </source>
</evidence>
<protein>
    <submittedName>
        <fullName evidence="1">Nodulation protein</fullName>
    </submittedName>
</protein>
<reference evidence="1 2" key="1">
    <citation type="submission" date="2018-02" db="EMBL/GenBank/DDBJ databases">
        <title>Acetobacter orientalis genome.</title>
        <authorList>
            <person name="Nakashima N."/>
            <person name="Tamura T."/>
        </authorList>
    </citation>
    <scope>NUCLEOTIDE SEQUENCE [LARGE SCALE GENOMIC DNA]</scope>
    <source>
        <strain evidence="1 2">FAN1</strain>
    </source>
</reference>
<dbReference type="Proteomes" id="UP000270034">
    <property type="component" value="Chromosome"/>
</dbReference>
<dbReference type="EMBL" id="AP018515">
    <property type="protein sequence ID" value="BBC79275.1"/>
    <property type="molecule type" value="Genomic_DNA"/>
</dbReference>
<gene>
    <name evidence="1" type="ORF">AcetOrient_orf01359</name>
</gene>
<proteinExistence type="predicted"/>